<keyword evidence="5 7" id="KW-0472">Membrane</keyword>
<dbReference type="PANTHER" id="PTHR22780">
    <property type="entry name" value="ADAPTIN, ALPHA/GAMMA/EPSILON"/>
    <property type="match status" value="1"/>
</dbReference>
<dbReference type="SUPFAM" id="SSF48371">
    <property type="entry name" value="ARM repeat"/>
    <property type="match status" value="1"/>
</dbReference>
<evidence type="ECO:0000313" key="10">
    <source>
        <dbReference type="EMBL" id="KTW29961.1"/>
    </source>
</evidence>
<dbReference type="InterPro" id="IPR017104">
    <property type="entry name" value="AP2_complex_asu"/>
</dbReference>
<proteinExistence type="inferred from homology"/>
<dbReference type="Pfam" id="PF02296">
    <property type="entry name" value="Alpha_adaptin_C"/>
    <property type="match status" value="1"/>
</dbReference>
<dbReference type="Proteomes" id="UP000053447">
    <property type="component" value="Unassembled WGS sequence"/>
</dbReference>
<dbReference type="GO" id="GO:0035615">
    <property type="term" value="F:clathrin adaptor activity"/>
    <property type="evidence" value="ECO:0007669"/>
    <property type="project" value="InterPro"/>
</dbReference>
<dbReference type="Pfam" id="PF01602">
    <property type="entry name" value="Adaptin_N"/>
    <property type="match status" value="1"/>
</dbReference>
<gene>
    <name evidence="10" type="ORF">T551_01905</name>
</gene>
<name>A0A0W4ZNL5_PNEJ7</name>
<dbReference type="VEuPathDB" id="FungiDB:T551_01905"/>
<feature type="binding site" evidence="8">
    <location>
        <begin position="51"/>
        <end position="55"/>
    </location>
    <ligand>
        <name>a 1,2-diacyl-sn-glycero-3-phospho-(1D-myo-inositol-3,4,5-trisphosphate)</name>
        <dbReference type="ChEBI" id="CHEBI:57836"/>
    </ligand>
</feature>
<accession>A0A0W4ZNL5</accession>
<dbReference type="Gene3D" id="2.60.40.1230">
    <property type="match status" value="1"/>
</dbReference>
<keyword evidence="11" id="KW-1185">Reference proteome</keyword>
<dbReference type="InterPro" id="IPR013041">
    <property type="entry name" value="Clathrin_app_Ig-like_sf"/>
</dbReference>
<evidence type="ECO:0000256" key="6">
    <source>
        <dbReference type="ARBA" id="ARBA00023176"/>
    </source>
</evidence>
<evidence type="ECO:0000256" key="1">
    <source>
        <dbReference type="ARBA" id="ARBA00004277"/>
    </source>
</evidence>
<comment type="caution">
    <text evidence="10">The sequence shown here is derived from an EMBL/GenBank/DDBJ whole genome shotgun (WGS) entry which is preliminary data.</text>
</comment>
<dbReference type="SUPFAM" id="SSF55711">
    <property type="entry name" value="Subdomain of clathrin and coatomer appendage domain"/>
    <property type="match status" value="1"/>
</dbReference>
<dbReference type="InterPro" id="IPR011989">
    <property type="entry name" value="ARM-like"/>
</dbReference>
<dbReference type="InterPro" id="IPR050840">
    <property type="entry name" value="Adaptor_Complx_Large_Subunit"/>
</dbReference>
<evidence type="ECO:0000256" key="4">
    <source>
        <dbReference type="ARBA" id="ARBA00022927"/>
    </source>
</evidence>
<comment type="similarity">
    <text evidence="7">Belongs to the adaptor complexes large subunit family.</text>
</comment>
<evidence type="ECO:0000259" key="9">
    <source>
        <dbReference type="SMART" id="SM00809"/>
    </source>
</evidence>
<dbReference type="GO" id="GO:0006886">
    <property type="term" value="P:intracellular protein transport"/>
    <property type="evidence" value="ECO:0007669"/>
    <property type="project" value="UniProtKB-UniRule"/>
</dbReference>
<dbReference type="InterPro" id="IPR009028">
    <property type="entry name" value="Coatomer/calthrin_app_sub_C"/>
</dbReference>
<dbReference type="InterPro" id="IPR012295">
    <property type="entry name" value="TBP_dom_sf"/>
</dbReference>
<evidence type="ECO:0000313" key="11">
    <source>
        <dbReference type="Proteomes" id="UP000053447"/>
    </source>
</evidence>
<evidence type="ECO:0000256" key="7">
    <source>
        <dbReference type="PIRNR" id="PIRNR037091"/>
    </source>
</evidence>
<comment type="subcellular location">
    <subcellularLocation>
        <location evidence="1">Membrane</location>
        <location evidence="1">Coated pit</location>
        <topology evidence="1">Peripheral membrane protein</topology>
        <orientation evidence="1">Cytoplasmic side</orientation>
    </subcellularLocation>
</comment>
<protein>
    <recommendedName>
        <fullName evidence="7">AP-2 complex subunit alpha</fullName>
    </recommendedName>
</protein>
<dbReference type="STRING" id="1408657.A0A0W4ZNL5"/>
<feature type="binding site" evidence="8">
    <location>
        <begin position="6"/>
        <end position="7"/>
    </location>
    <ligand>
        <name>a 1,2-diacyl-sn-glycero-3-phospho-(1D-myo-inositol-3,4,5-trisphosphate)</name>
        <dbReference type="ChEBI" id="CHEBI:57836"/>
    </ligand>
</feature>
<dbReference type="eggNOG" id="KOG1077">
    <property type="taxonomic scope" value="Eukaryota"/>
</dbReference>
<dbReference type="InterPro" id="IPR016024">
    <property type="entry name" value="ARM-type_fold"/>
</dbReference>
<sequence length="945" mass="108899">MNKPMRGLMIFISDLRNAKGWKLEEQRINEELANIRHKFQDEHLSSYQKKKYVCKLLYIYIHGWGFDFGHMEAIHLISSDKYSEKQIGYLAMMLLLHENHDLIHLVVNSIKRDLLDSNEYYNCLALHAIANIGSKVMGKVLVSDVKQLLMSPISKNFVRKKAALTLLHLHRKHPDIIEPEWTESIISALDDSDLGVSLSITNLLISLVQSNSILYEGCYLKAIHKLKRIVIDGEYTHDYIYYKVPAPWLQIKLLRLLQYYPPPDDKDTEELICKILQFIITSILHEPPKSAQQNNIQNAVLFEAINFSIHIDINDVLTNQTIHLLTKFISYKETNTRYLGLKALIRLAKHLNKLEPFKKYHDTIIQSLGDKDLSIQKKALELLYCICDSSNAKTTVEKLIHYLEEANPLIKEEIAIRTAILAEKYITEYQLYVNIILQLINISGEYIGDEIWYRFIQVITDNEEMQEYTAKTVLEYLKKSNSNENMIKVGGYILGEFGYLISNSSYSSPIEQFISLHSKFNTCSSKTQALLMSTYIKFVNLFPEIKLDIQTVFEQYINNIDSELQQRACEYLELCYVSNKDLLQVLCKKMPPFSKRQSLLILKLQSKQKNKNKELGIVKSKTISKERDNTNVENLYKSVNNNKIATLSENDLIGLEISNTFNSLSSAPSAFKTFNQSNTLSDFVSCIENMSLSHDSNFSKNYKTNFIELLWNNEGILCENEEIQINVLSEYHGYQGKMILLYKNKSSLTYTSFTSSIDNSSKSSLSITKTINASCTLNAYEEIQQILELEILDIFSELPTISISYLSTSPKSLTLKLPIVLSKFSEGVELDSNSFFQRWKQIGKSRECQKIFAIKNKEKKIDFEYNVKILKGFGWEILKEIDTNDQNIVGASVLYTSQKGKFGCLLRLEPNYETKMYRITIRSTKEGIADHLESLIEKKLSENNL</sequence>
<dbReference type="EMBL" id="LFWA01000008">
    <property type="protein sequence ID" value="KTW29961.1"/>
    <property type="molecule type" value="Genomic_DNA"/>
</dbReference>
<organism evidence="10 11">
    <name type="scientific">Pneumocystis jirovecii (strain RU7)</name>
    <name type="common">Human pneumocystis pneumonia agent</name>
    <dbReference type="NCBI Taxonomy" id="1408657"/>
    <lineage>
        <taxon>Eukaryota</taxon>
        <taxon>Fungi</taxon>
        <taxon>Dikarya</taxon>
        <taxon>Ascomycota</taxon>
        <taxon>Taphrinomycotina</taxon>
        <taxon>Pneumocystomycetes</taxon>
        <taxon>Pneumocystaceae</taxon>
        <taxon>Pneumocystis</taxon>
    </lineage>
</organism>
<evidence type="ECO:0000256" key="2">
    <source>
        <dbReference type="ARBA" id="ARBA00022448"/>
    </source>
</evidence>
<dbReference type="GO" id="GO:0072583">
    <property type="term" value="P:clathrin-dependent endocytosis"/>
    <property type="evidence" value="ECO:0007669"/>
    <property type="project" value="InterPro"/>
</dbReference>
<feature type="binding site" evidence="8">
    <location>
        <position position="47"/>
    </location>
    <ligand>
        <name>a 1,2-diacyl-sn-glycero-3-phospho-(1D-myo-inositol-3,4,5-trisphosphate)</name>
        <dbReference type="ChEBI" id="CHEBI:57836"/>
    </ligand>
</feature>
<dbReference type="Pfam" id="PF02883">
    <property type="entry name" value="Alpha_adaptinC2"/>
    <property type="match status" value="1"/>
</dbReference>
<evidence type="ECO:0000256" key="8">
    <source>
        <dbReference type="PIRSR" id="PIRSR037091-1"/>
    </source>
</evidence>
<feature type="binding site" evidence="8">
    <location>
        <position position="38"/>
    </location>
    <ligand>
        <name>a 1,2-diacyl-sn-glycero-3-phospho-(1D-myo-inositol-3,4,5-trisphosphate)</name>
        <dbReference type="ChEBI" id="CHEBI:57836"/>
    </ligand>
</feature>
<dbReference type="GeneID" id="28940423"/>
<keyword evidence="4 7" id="KW-0653">Protein transport</keyword>
<evidence type="ECO:0000256" key="3">
    <source>
        <dbReference type="ARBA" id="ARBA00022583"/>
    </source>
</evidence>
<dbReference type="InterPro" id="IPR008152">
    <property type="entry name" value="Clathrin_a/b/g-adaptin_app_Ig"/>
</dbReference>
<dbReference type="SUPFAM" id="SSF49348">
    <property type="entry name" value="Clathrin adaptor appendage domain"/>
    <property type="match status" value="1"/>
</dbReference>
<comment type="function">
    <text evidence="7">Adaptins are components of the adaptor complexes which link clathrin to receptors in coated vesicles. Clathrin-associated protein complexes are believed to interact with the cytoplasmic tails of membrane proteins, leading to their selection and concentration.</text>
</comment>
<keyword evidence="2 7" id="KW-0813">Transport</keyword>
<dbReference type="OrthoDB" id="28053at2759"/>
<dbReference type="Gene3D" id="3.30.310.10">
    <property type="entry name" value="TATA-Binding Protein"/>
    <property type="match status" value="1"/>
</dbReference>
<dbReference type="SMART" id="SM00809">
    <property type="entry name" value="Alpha_adaptinC2"/>
    <property type="match status" value="1"/>
</dbReference>
<dbReference type="Gene3D" id="1.25.10.10">
    <property type="entry name" value="Leucine-rich Repeat Variant"/>
    <property type="match status" value="1"/>
</dbReference>
<reference evidence="11" key="1">
    <citation type="journal article" date="2016" name="Nat. Commun.">
        <title>Genome analysis of three Pneumocystis species reveals adaptation mechanisms to life exclusively in mammalian hosts.</title>
        <authorList>
            <person name="Ma L."/>
            <person name="Chen Z."/>
            <person name="Huang D.W."/>
            <person name="Kutty G."/>
            <person name="Ishihara M."/>
            <person name="Wang H."/>
            <person name="Abouelleil A."/>
            <person name="Bishop L."/>
            <person name="Davey E."/>
            <person name="Deng R."/>
            <person name="Deng X."/>
            <person name="Fan L."/>
            <person name="Fantoni G."/>
            <person name="Fitzgerald M."/>
            <person name="Gogineni E."/>
            <person name="Goldberg J.M."/>
            <person name="Handley G."/>
            <person name="Hu X."/>
            <person name="Huber C."/>
            <person name="Jiao X."/>
            <person name="Jones K."/>
            <person name="Levin J.Z."/>
            <person name="Liu Y."/>
            <person name="Macdonald P."/>
            <person name="Melnikov A."/>
            <person name="Raley C."/>
            <person name="Sassi M."/>
            <person name="Sherman B.T."/>
            <person name="Song X."/>
            <person name="Sykes S."/>
            <person name="Tran B."/>
            <person name="Walsh L."/>
            <person name="Xia Y."/>
            <person name="Yang J."/>
            <person name="Young S."/>
            <person name="Zeng Q."/>
            <person name="Zheng X."/>
            <person name="Stephens R."/>
            <person name="Nusbaum C."/>
            <person name="Birren B.W."/>
            <person name="Azadi P."/>
            <person name="Lempicki R.A."/>
            <person name="Cuomo C.A."/>
            <person name="Kovacs J.A."/>
        </authorList>
    </citation>
    <scope>NUCLEOTIDE SEQUENCE [LARGE SCALE GENOMIC DNA]</scope>
    <source>
        <strain evidence="11">RU7</strain>
    </source>
</reference>
<evidence type="ECO:0000256" key="5">
    <source>
        <dbReference type="ARBA" id="ARBA00023136"/>
    </source>
</evidence>
<dbReference type="PIRSF" id="PIRSF037091">
    <property type="entry name" value="AP2_complex_alpha"/>
    <property type="match status" value="1"/>
</dbReference>
<dbReference type="InterPro" id="IPR003164">
    <property type="entry name" value="Clathrin_a-adaptin_app_sub_C"/>
</dbReference>
<keyword evidence="6 7" id="KW-0168">Coated pit</keyword>
<dbReference type="AlphaFoldDB" id="A0A0W4ZNL5"/>
<feature type="domain" description="Clathrin adaptor alpha/beta/gamma-adaptin appendage Ig-like subdomain" evidence="9">
    <location>
        <begin position="707"/>
        <end position="818"/>
    </location>
</feature>
<dbReference type="RefSeq" id="XP_018229522.1">
    <property type="nucleotide sequence ID" value="XM_018374168.1"/>
</dbReference>
<keyword evidence="3 7" id="KW-0254">Endocytosis</keyword>
<dbReference type="InterPro" id="IPR002553">
    <property type="entry name" value="Clathrin/coatomer_adapt-like_N"/>
</dbReference>
<dbReference type="GO" id="GO:0030122">
    <property type="term" value="C:AP-2 adaptor complex"/>
    <property type="evidence" value="ECO:0007669"/>
    <property type="project" value="InterPro"/>
</dbReference>